<organism evidence="5 6">
    <name type="scientific">Thiothrix eikelboomii</name>
    <dbReference type="NCBI Taxonomy" id="92487"/>
    <lineage>
        <taxon>Bacteria</taxon>
        <taxon>Pseudomonadati</taxon>
        <taxon>Pseudomonadota</taxon>
        <taxon>Gammaproteobacteria</taxon>
        <taxon>Thiotrichales</taxon>
        <taxon>Thiotrichaceae</taxon>
        <taxon>Thiothrix</taxon>
    </lineage>
</organism>
<dbReference type="SUPFAM" id="SSF56954">
    <property type="entry name" value="Outer membrane efflux proteins (OEP)"/>
    <property type="match status" value="1"/>
</dbReference>
<dbReference type="Gene3D" id="2.40.420.20">
    <property type="match status" value="1"/>
</dbReference>
<dbReference type="Gene3D" id="2.40.50.100">
    <property type="match status" value="2"/>
</dbReference>
<reference evidence="6" key="1">
    <citation type="submission" date="2017-02" db="EMBL/GenBank/DDBJ databases">
        <authorList>
            <person name="Varghese N."/>
            <person name="Submissions S."/>
        </authorList>
    </citation>
    <scope>NUCLEOTIDE SEQUENCE [LARGE SCALE GENOMIC DNA]</scope>
    <source>
        <strain evidence="6">ATCC 49788</strain>
    </source>
</reference>
<evidence type="ECO:0000313" key="6">
    <source>
        <dbReference type="Proteomes" id="UP000190460"/>
    </source>
</evidence>
<evidence type="ECO:0000256" key="2">
    <source>
        <dbReference type="SAM" id="Coils"/>
    </source>
</evidence>
<dbReference type="RefSeq" id="WP_078922988.1">
    <property type="nucleotide sequence ID" value="NZ_FUYB01000013.1"/>
</dbReference>
<feature type="chain" id="PRO_5013273139" evidence="3">
    <location>
        <begin position="25"/>
        <end position="504"/>
    </location>
</feature>
<dbReference type="InterPro" id="IPR058792">
    <property type="entry name" value="Beta-barrel_RND_2"/>
</dbReference>
<protein>
    <submittedName>
        <fullName evidence="5">RND family efflux transporter, MFP subunit</fullName>
    </submittedName>
</protein>
<keyword evidence="3" id="KW-0732">Signal</keyword>
<dbReference type="Gene3D" id="2.40.30.170">
    <property type="match status" value="1"/>
</dbReference>
<gene>
    <name evidence="5" type="ORF">SAMN02745130_02527</name>
</gene>
<dbReference type="GO" id="GO:0015562">
    <property type="term" value="F:efflux transmembrane transporter activity"/>
    <property type="evidence" value="ECO:0007669"/>
    <property type="project" value="TreeGrafter"/>
</dbReference>
<comment type="similarity">
    <text evidence="1">Belongs to the membrane fusion protein (MFP) (TC 8.A.1) family.</text>
</comment>
<accession>A0A1T4X516</accession>
<evidence type="ECO:0000256" key="3">
    <source>
        <dbReference type="SAM" id="SignalP"/>
    </source>
</evidence>
<keyword evidence="6" id="KW-1185">Reference proteome</keyword>
<name>A0A1T4X516_9GAMM</name>
<dbReference type="Gene3D" id="1.10.287.470">
    <property type="entry name" value="Helix hairpin bin"/>
    <property type="match status" value="2"/>
</dbReference>
<dbReference type="InterPro" id="IPR006143">
    <property type="entry name" value="RND_pump_MFP"/>
</dbReference>
<dbReference type="STRING" id="92487.SAMN02745130_02527"/>
<dbReference type="OrthoDB" id="9806939at2"/>
<dbReference type="GO" id="GO:1990281">
    <property type="term" value="C:efflux pump complex"/>
    <property type="evidence" value="ECO:0007669"/>
    <property type="project" value="TreeGrafter"/>
</dbReference>
<feature type="domain" description="CusB-like beta-barrel" evidence="4">
    <location>
        <begin position="346"/>
        <end position="418"/>
    </location>
</feature>
<feature type="signal peptide" evidence="3">
    <location>
        <begin position="1"/>
        <end position="24"/>
    </location>
</feature>
<dbReference type="AlphaFoldDB" id="A0A1T4X516"/>
<evidence type="ECO:0000259" key="4">
    <source>
        <dbReference type="Pfam" id="PF25954"/>
    </source>
</evidence>
<dbReference type="NCBIfam" id="TIGR01730">
    <property type="entry name" value="RND_mfp"/>
    <property type="match status" value="1"/>
</dbReference>
<evidence type="ECO:0000313" key="5">
    <source>
        <dbReference type="EMBL" id="SKA84743.1"/>
    </source>
</evidence>
<dbReference type="PANTHER" id="PTHR30469:SF15">
    <property type="entry name" value="HLYD FAMILY OF SECRETION PROTEINS"/>
    <property type="match status" value="1"/>
</dbReference>
<sequence length="504" mass="53272">MRLVVPVLLILTLASLLNACQQEAAEPEPIRPAQIWEVKQQMAEHLDTYSGEIQPRQLVDLAFRVPGKLLGRHVEVGDLVTEDQDLARLDDQDSKLSVSQSESSLQASQMNLLAARDNQTATQGALTSVQNNLLAAQGSLTSARANLSATRAGLESAQAAVDSAKATAASAKAAVGVAKAEMQNAQVEYQRTAQLVQQGFASHTLLDRDNQRLQTAQANLKSIQANAEAAQAQVQAAVAKVKTTQAQVQAAQGEVESASANVGALQGQVKTTQAQIQAAQAQVGMAEAQVGNTRSQVDLVKNQSGYTVLKSTVAGVVTQTHAEVGQVVAAGQPILSVARAGEFEVHIRVGEQAIQNLQLGTPAEVSLWVGSREALAAKVREIAPVADENRTWLVKVALVQPENPELKLGMTATVAFHQALEQAVVWLPASALYQQAQKPAVWVLAANNTVSLKEVQVAGYLDEGMLVQGIETGVKVIAAGVSRLHTGQQVNPVPYNGQMPAVVN</sequence>
<dbReference type="EMBL" id="FUYB01000013">
    <property type="protein sequence ID" value="SKA84743.1"/>
    <property type="molecule type" value="Genomic_DNA"/>
</dbReference>
<feature type="coiled-coil region" evidence="2">
    <location>
        <begin position="206"/>
        <end position="289"/>
    </location>
</feature>
<proteinExistence type="inferred from homology"/>
<dbReference type="Proteomes" id="UP000190460">
    <property type="component" value="Unassembled WGS sequence"/>
</dbReference>
<dbReference type="PANTHER" id="PTHR30469">
    <property type="entry name" value="MULTIDRUG RESISTANCE PROTEIN MDTA"/>
    <property type="match status" value="1"/>
</dbReference>
<dbReference type="SUPFAM" id="SSF111369">
    <property type="entry name" value="HlyD-like secretion proteins"/>
    <property type="match status" value="1"/>
</dbReference>
<dbReference type="Pfam" id="PF25954">
    <property type="entry name" value="Beta-barrel_RND_2"/>
    <property type="match status" value="1"/>
</dbReference>
<evidence type="ECO:0000256" key="1">
    <source>
        <dbReference type="ARBA" id="ARBA00009477"/>
    </source>
</evidence>
<keyword evidence="2" id="KW-0175">Coiled coil</keyword>